<protein>
    <submittedName>
        <fullName evidence="1">Heterocycloanthracin/sonorensin family bacteriocin</fullName>
    </submittedName>
</protein>
<accession>A0A942YV89</accession>
<evidence type="ECO:0000313" key="2">
    <source>
        <dbReference type="Proteomes" id="UP000679749"/>
    </source>
</evidence>
<gene>
    <name evidence="1" type="ORF">KHA99_20415</name>
</gene>
<sequence length="78" mass="8193">MQNFQNGLQGLGIDPFQVGMLAPINPQSLDMRLYGGMHCGGFRCGGFHCGGFHCGGFHCGGFRCGGFSCFNCVGAVVI</sequence>
<keyword evidence="2" id="KW-1185">Reference proteome</keyword>
<name>A0A942YV89_9BACI</name>
<comment type="caution">
    <text evidence="1">The sequence shown here is derived from an EMBL/GenBank/DDBJ whole genome shotgun (WGS) entry which is preliminary data.</text>
</comment>
<reference evidence="1" key="1">
    <citation type="submission" date="2021-05" db="EMBL/GenBank/DDBJ databases">
        <title>Novel Bacillus species.</title>
        <authorList>
            <person name="Liu G."/>
        </authorList>
    </citation>
    <scope>NUCLEOTIDE SEQUENCE</scope>
    <source>
        <strain evidence="1">FJAT-49825</strain>
    </source>
</reference>
<dbReference type="AlphaFoldDB" id="A0A942YV89"/>
<dbReference type="Proteomes" id="UP000679749">
    <property type="component" value="Unassembled WGS sequence"/>
</dbReference>
<dbReference type="RefSeq" id="WP_213119321.1">
    <property type="nucleotide sequence ID" value="NZ_JAGYPF010000004.1"/>
</dbReference>
<proteinExistence type="predicted"/>
<dbReference type="InterPro" id="IPR019890">
    <property type="entry name" value="Bacteriocin/sonorensin"/>
</dbReference>
<organism evidence="1 2">
    <name type="scientific">Neobacillus rhizophilus</name>
    <dbReference type="NCBI Taxonomy" id="2833579"/>
    <lineage>
        <taxon>Bacteria</taxon>
        <taxon>Bacillati</taxon>
        <taxon>Bacillota</taxon>
        <taxon>Bacilli</taxon>
        <taxon>Bacillales</taxon>
        <taxon>Bacillaceae</taxon>
        <taxon>Neobacillus</taxon>
    </lineage>
</organism>
<dbReference type="EMBL" id="JAGYPF010000004">
    <property type="protein sequence ID" value="MBS4214813.1"/>
    <property type="molecule type" value="Genomic_DNA"/>
</dbReference>
<dbReference type="NCBIfam" id="TIGR03601">
    <property type="entry name" value="B_an_ocin"/>
    <property type="match status" value="1"/>
</dbReference>
<evidence type="ECO:0000313" key="1">
    <source>
        <dbReference type="EMBL" id="MBS4214813.1"/>
    </source>
</evidence>